<dbReference type="OrthoDB" id="198745at2"/>
<evidence type="ECO:0000313" key="2">
    <source>
        <dbReference type="EMBL" id="GEP45132.1"/>
    </source>
</evidence>
<gene>
    <name evidence="2" type="ORF">BGE01nite_44230</name>
</gene>
<reference evidence="2 3" key="1">
    <citation type="submission" date="2019-07" db="EMBL/GenBank/DDBJ databases">
        <title>Whole genome shotgun sequence of Brevifollis gellanilyticus NBRC 108608.</title>
        <authorList>
            <person name="Hosoyama A."/>
            <person name="Uohara A."/>
            <person name="Ohji S."/>
            <person name="Ichikawa N."/>
        </authorList>
    </citation>
    <scope>NUCLEOTIDE SEQUENCE [LARGE SCALE GENOMIC DNA]</scope>
    <source>
        <strain evidence="2 3">NBRC 108608</strain>
    </source>
</reference>
<keyword evidence="3" id="KW-1185">Reference proteome</keyword>
<protein>
    <submittedName>
        <fullName evidence="2">Nuclease</fullName>
    </submittedName>
</protein>
<dbReference type="RefSeq" id="WP_146853727.1">
    <property type="nucleotide sequence ID" value="NZ_BKAG01000042.1"/>
</dbReference>
<comment type="caution">
    <text evidence="2">The sequence shown here is derived from an EMBL/GenBank/DDBJ whole genome shotgun (WGS) entry which is preliminary data.</text>
</comment>
<dbReference type="InterPro" id="IPR011604">
    <property type="entry name" value="PDDEXK-like_dom_sf"/>
</dbReference>
<dbReference type="Pfam" id="PF12705">
    <property type="entry name" value="PDDEXK_1"/>
    <property type="match status" value="1"/>
</dbReference>
<dbReference type="InterPro" id="IPR038726">
    <property type="entry name" value="PDDEXK_AddAB-type"/>
</dbReference>
<name>A0A512MEK3_9BACT</name>
<proteinExistence type="predicted"/>
<evidence type="ECO:0000259" key="1">
    <source>
        <dbReference type="Pfam" id="PF12705"/>
    </source>
</evidence>
<evidence type="ECO:0000313" key="3">
    <source>
        <dbReference type="Proteomes" id="UP000321577"/>
    </source>
</evidence>
<dbReference type="EMBL" id="BKAG01000042">
    <property type="protein sequence ID" value="GEP45132.1"/>
    <property type="molecule type" value="Genomic_DNA"/>
</dbReference>
<feature type="domain" description="PD-(D/E)XK endonuclease-like" evidence="1">
    <location>
        <begin position="683"/>
        <end position="845"/>
    </location>
</feature>
<dbReference type="Gene3D" id="3.90.320.10">
    <property type="match status" value="1"/>
</dbReference>
<dbReference type="AlphaFoldDB" id="A0A512MEK3"/>
<accession>A0A512MEK3</accession>
<dbReference type="Proteomes" id="UP000321577">
    <property type="component" value="Unassembled WGS sequence"/>
</dbReference>
<sequence>MPRPSRKAFDDHPDLFASAVAPAGGLKRRFLGWERPLVQSVVAHLAADWQGSGALDVSDWLIVVPTRHAGRRLREALAVHAATGDAAVLPPMTVTPDFLTSPDRMENTQVAGKIETLLLWASQLLKLDLEEYRNLFPVDPVERNFGWALKMTGDLLQVRENLNENGLSLGDVARMLASSEMEPERWADLGRLEQRCLRAAGDEGYTDWQVARRKAAAEGVLPATVKRILVAGVLDPSALAITALERHSRSLPVEVLVFAPQDTHGHCFDLWGRPIVESWLQRPIYIPNPESTIHQGGTPAEQAVLTTELLAPYGPRPGTIASLGVADTEVVAPLVKTLDEKDIGAYDPAGRPMSTHGVFHLLRLLSRLCGTRSFAVAAELVRCPDVADTILSIAKEQGISSHLTTLLRELDDLAAEALPDTLDDAIELAPRVLKSKEQSPVLVGFQWLARALKALEGDNFGTALTRFLADVFAARPFRLDIPQDAVFAEIANQIAEVLDVLESPVAELPKETLTAAGRLELLLRMLEEQMYYPERTERDIDLQGWLELLWEDAAHLIVTGLNDGKVPESIMAHQFLPDSVRRVLGLRNNDTRFARDACLMTSIIQLRERTGGRVDFIFGRTGAADEPLRPSRLLFQCADEELPARTLQFFQKPETLSEPMPWQLAWRLQPPPLEDDAGVFQKLSVTQFRDYLTCPFRFYLKHGLRMREVDVGSTEMDAMEFGSLMHHVLEKFAKESPAATSEDPHVIRAEFNQLLDSRLYATFGQRLTVPVMIQSEAARMRLSWWAEKEAEERAKGWRIVTAETPLSPEADPWKISDMIVSGVVDRVERHEEHGIRLIDFKTHSPSTALGGDRKHVEEYHLARIKRTESEEDFPPWMLTQNSLGETVRWTNLQLPLYRLAMERHHAGEKIHTAYANLGKTKADVSLDSWLDLEGRLLESARTCADGIVTSIRGRAFWPPTEKLTYGDDFGHLFFGDPQMAVDPSLISSTTREEASASPVV</sequence>
<organism evidence="2 3">
    <name type="scientific">Brevifollis gellanilyticus</name>
    <dbReference type="NCBI Taxonomy" id="748831"/>
    <lineage>
        <taxon>Bacteria</taxon>
        <taxon>Pseudomonadati</taxon>
        <taxon>Verrucomicrobiota</taxon>
        <taxon>Verrucomicrobiia</taxon>
        <taxon>Verrucomicrobiales</taxon>
        <taxon>Verrucomicrobiaceae</taxon>
    </lineage>
</organism>